<evidence type="ECO:0000256" key="4">
    <source>
        <dbReference type="ARBA" id="ARBA00022722"/>
    </source>
</evidence>
<evidence type="ECO:0000313" key="10">
    <source>
        <dbReference type="RefSeq" id="XP_064076264.1"/>
    </source>
</evidence>
<dbReference type="Pfam" id="PF13359">
    <property type="entry name" value="DDE_Tnp_4"/>
    <property type="match status" value="1"/>
</dbReference>
<accession>A0ABM4AY94</accession>
<keyword evidence="7" id="KW-0539">Nucleus</keyword>
<dbReference type="InterPro" id="IPR027806">
    <property type="entry name" value="HARBI1_dom"/>
</dbReference>
<name>A0ABM4AY94_VANTA</name>
<dbReference type="InterPro" id="IPR045249">
    <property type="entry name" value="HARBI1-like"/>
</dbReference>
<evidence type="ECO:0000256" key="7">
    <source>
        <dbReference type="ARBA" id="ARBA00023242"/>
    </source>
</evidence>
<comment type="subcellular location">
    <subcellularLocation>
        <location evidence="2">Nucleus</location>
    </subcellularLocation>
</comment>
<evidence type="ECO:0000256" key="5">
    <source>
        <dbReference type="ARBA" id="ARBA00022723"/>
    </source>
</evidence>
<feature type="domain" description="DDE Tnp4" evidence="8">
    <location>
        <begin position="34"/>
        <end position="199"/>
    </location>
</feature>
<evidence type="ECO:0000259" key="8">
    <source>
        <dbReference type="Pfam" id="PF13359"/>
    </source>
</evidence>
<evidence type="ECO:0000313" key="9">
    <source>
        <dbReference type="Proteomes" id="UP001652626"/>
    </source>
</evidence>
<evidence type="ECO:0000256" key="3">
    <source>
        <dbReference type="ARBA" id="ARBA00006958"/>
    </source>
</evidence>
<dbReference type="PANTHER" id="PTHR22930:SF289">
    <property type="entry name" value="DDE TNP4 DOMAIN-CONTAINING PROTEIN-RELATED"/>
    <property type="match status" value="1"/>
</dbReference>
<comment type="cofactor">
    <cofactor evidence="1">
        <name>a divalent metal cation</name>
        <dbReference type="ChEBI" id="CHEBI:60240"/>
    </cofactor>
</comment>
<evidence type="ECO:0000256" key="1">
    <source>
        <dbReference type="ARBA" id="ARBA00001968"/>
    </source>
</evidence>
<keyword evidence="6" id="KW-0378">Hydrolase</keyword>
<dbReference type="GeneID" id="113391525"/>
<sequence>MEKWIKFPKTRQDRAFIKQEFQRRFGLPGVIGCIDCTHIALVKPNHEEHLYIEPRWPSEHLFYNRKGYHSLNVQMVCDSNLLILNVNAKFGGATHDSHIWSSSRVELYMRELHQNNEKVWLLGDSGYPQRPWLMTPILNAVEGSREDQYTRLHVQARNCIERCFGLLKAMWRCLLRDRVLHYHPRVASKITMACCVLHNIALQSGLPPPQPLPAAHDNGDDTMMQDPTSTAFVGSQSEVIQGRAMLSCLLNRI</sequence>
<dbReference type="RefSeq" id="XP_064076264.1">
    <property type="nucleotide sequence ID" value="XM_064220194.1"/>
</dbReference>
<evidence type="ECO:0000256" key="6">
    <source>
        <dbReference type="ARBA" id="ARBA00022801"/>
    </source>
</evidence>
<reference evidence="10" key="1">
    <citation type="submission" date="2025-08" db="UniProtKB">
        <authorList>
            <consortium name="RefSeq"/>
        </authorList>
    </citation>
    <scope>IDENTIFICATION</scope>
    <source>
        <tissue evidence="10">Whole body</tissue>
    </source>
</reference>
<protein>
    <submittedName>
        <fullName evidence="10">Nuclease HARBI1</fullName>
    </submittedName>
</protein>
<gene>
    <name evidence="10" type="primary">LOC113391525</name>
</gene>
<dbReference type="Proteomes" id="UP001652626">
    <property type="component" value="Chromosome W"/>
</dbReference>
<organism evidence="9 10">
    <name type="scientific">Vanessa tameamea</name>
    <name type="common">Kamehameha butterfly</name>
    <dbReference type="NCBI Taxonomy" id="334116"/>
    <lineage>
        <taxon>Eukaryota</taxon>
        <taxon>Metazoa</taxon>
        <taxon>Ecdysozoa</taxon>
        <taxon>Arthropoda</taxon>
        <taxon>Hexapoda</taxon>
        <taxon>Insecta</taxon>
        <taxon>Pterygota</taxon>
        <taxon>Neoptera</taxon>
        <taxon>Endopterygota</taxon>
        <taxon>Lepidoptera</taxon>
        <taxon>Glossata</taxon>
        <taxon>Ditrysia</taxon>
        <taxon>Papilionoidea</taxon>
        <taxon>Nymphalidae</taxon>
        <taxon>Nymphalinae</taxon>
        <taxon>Vanessa</taxon>
    </lineage>
</organism>
<keyword evidence="5" id="KW-0479">Metal-binding</keyword>
<dbReference type="PANTHER" id="PTHR22930">
    <property type="match status" value="1"/>
</dbReference>
<proteinExistence type="inferred from homology"/>
<comment type="similarity">
    <text evidence="3">Belongs to the HARBI1 family.</text>
</comment>
<evidence type="ECO:0000256" key="2">
    <source>
        <dbReference type="ARBA" id="ARBA00004123"/>
    </source>
</evidence>
<keyword evidence="9" id="KW-1185">Reference proteome</keyword>
<keyword evidence="4" id="KW-0540">Nuclease</keyword>